<accession>A0A397V4C4</accession>
<evidence type="ECO:0000313" key="2">
    <source>
        <dbReference type="EMBL" id="RIB17310.1"/>
    </source>
</evidence>
<reference evidence="2 3" key="1">
    <citation type="submission" date="2018-06" db="EMBL/GenBank/DDBJ databases">
        <title>Comparative genomics reveals the genomic features of Rhizophagus irregularis, R. cerebriforme, R. diaphanum and Gigaspora rosea, and their symbiotic lifestyle signature.</title>
        <authorList>
            <person name="Morin E."/>
            <person name="San Clemente H."/>
            <person name="Chen E.C.H."/>
            <person name="De La Providencia I."/>
            <person name="Hainaut M."/>
            <person name="Kuo A."/>
            <person name="Kohler A."/>
            <person name="Murat C."/>
            <person name="Tang N."/>
            <person name="Roy S."/>
            <person name="Loubradou J."/>
            <person name="Henrissat B."/>
            <person name="Grigoriev I.V."/>
            <person name="Corradi N."/>
            <person name="Roux C."/>
            <person name="Martin F.M."/>
        </authorList>
    </citation>
    <scope>NUCLEOTIDE SEQUENCE [LARGE SCALE GENOMIC DNA]</scope>
    <source>
        <strain evidence="2 3">DAOM 194757</strain>
    </source>
</reference>
<dbReference type="Gene3D" id="3.30.465.10">
    <property type="match status" value="1"/>
</dbReference>
<protein>
    <recommendedName>
        <fullName evidence="1">Berberine/berberine-like domain-containing protein</fullName>
    </recommendedName>
</protein>
<comment type="caution">
    <text evidence="2">The sequence shown here is derived from an EMBL/GenBank/DDBJ whole genome shotgun (WGS) entry which is preliminary data.</text>
</comment>
<dbReference type="InterPro" id="IPR016169">
    <property type="entry name" value="FAD-bd_PCMH_sub2"/>
</dbReference>
<dbReference type="Proteomes" id="UP000266673">
    <property type="component" value="Unassembled WGS sequence"/>
</dbReference>
<dbReference type="GO" id="GO:0016491">
    <property type="term" value="F:oxidoreductase activity"/>
    <property type="evidence" value="ECO:0007669"/>
    <property type="project" value="InterPro"/>
</dbReference>
<proteinExistence type="predicted"/>
<sequence length="58" mass="6945">MNSTAFIQKIILLAIKSRTIYQNYIDRDLPDWIIRYFGPHVPKLPEIKKKYDPNNLIK</sequence>
<dbReference type="Pfam" id="PF08031">
    <property type="entry name" value="BBE"/>
    <property type="match status" value="1"/>
</dbReference>
<dbReference type="EMBL" id="QKWP01000616">
    <property type="protein sequence ID" value="RIB17310.1"/>
    <property type="molecule type" value="Genomic_DNA"/>
</dbReference>
<feature type="domain" description="Berberine/berberine-like" evidence="1">
    <location>
        <begin position="21"/>
        <end position="56"/>
    </location>
</feature>
<gene>
    <name evidence="2" type="ORF">C2G38_2187672</name>
</gene>
<dbReference type="OrthoDB" id="415825at2759"/>
<dbReference type="AlphaFoldDB" id="A0A397V4C4"/>
<organism evidence="2 3">
    <name type="scientific">Gigaspora rosea</name>
    <dbReference type="NCBI Taxonomy" id="44941"/>
    <lineage>
        <taxon>Eukaryota</taxon>
        <taxon>Fungi</taxon>
        <taxon>Fungi incertae sedis</taxon>
        <taxon>Mucoromycota</taxon>
        <taxon>Glomeromycotina</taxon>
        <taxon>Glomeromycetes</taxon>
        <taxon>Diversisporales</taxon>
        <taxon>Gigasporaceae</taxon>
        <taxon>Gigaspora</taxon>
    </lineage>
</organism>
<dbReference type="GO" id="GO:0050660">
    <property type="term" value="F:flavin adenine dinucleotide binding"/>
    <property type="evidence" value="ECO:0007669"/>
    <property type="project" value="InterPro"/>
</dbReference>
<keyword evidence="3" id="KW-1185">Reference proteome</keyword>
<dbReference type="InterPro" id="IPR012951">
    <property type="entry name" value="BBE"/>
</dbReference>
<evidence type="ECO:0000313" key="3">
    <source>
        <dbReference type="Proteomes" id="UP000266673"/>
    </source>
</evidence>
<name>A0A397V4C4_9GLOM</name>
<evidence type="ECO:0000259" key="1">
    <source>
        <dbReference type="Pfam" id="PF08031"/>
    </source>
</evidence>